<evidence type="ECO:0000256" key="5">
    <source>
        <dbReference type="ARBA" id="ARBA00022737"/>
    </source>
</evidence>
<reference evidence="10" key="1">
    <citation type="journal article" date="2019" name="Int. J. Syst. Evol. Microbiol.">
        <title>The Global Catalogue of Microorganisms (GCM) 10K type strain sequencing project: providing services to taxonomists for standard genome sequencing and annotation.</title>
        <authorList>
            <consortium name="The Broad Institute Genomics Platform"/>
            <consortium name="The Broad Institute Genome Sequencing Center for Infectious Disease"/>
            <person name="Wu L."/>
            <person name="Ma J."/>
        </authorList>
    </citation>
    <scope>NUCLEOTIDE SEQUENCE [LARGE SCALE GENOMIC DNA]</scope>
    <source>
        <strain evidence="10">CCUG 60524</strain>
    </source>
</reference>
<dbReference type="PANTHER" id="PTHR38340">
    <property type="entry name" value="S-LAYER PROTEIN"/>
    <property type="match status" value="1"/>
</dbReference>
<dbReference type="InterPro" id="IPR011049">
    <property type="entry name" value="Serralysin-like_metalloprot_C"/>
</dbReference>
<feature type="region of interest" description="Disordered" evidence="8">
    <location>
        <begin position="752"/>
        <end position="773"/>
    </location>
</feature>
<dbReference type="Gene3D" id="3.20.20.80">
    <property type="entry name" value="Glycosidases"/>
    <property type="match status" value="1"/>
</dbReference>
<feature type="compositionally biased region" description="Basic and acidic residues" evidence="8">
    <location>
        <begin position="665"/>
        <end position="677"/>
    </location>
</feature>
<dbReference type="InterPro" id="IPR018511">
    <property type="entry name" value="Hemolysin-typ_Ca-bd_CS"/>
</dbReference>
<evidence type="ECO:0000313" key="10">
    <source>
        <dbReference type="Proteomes" id="UP001597108"/>
    </source>
</evidence>
<evidence type="ECO:0000256" key="7">
    <source>
        <dbReference type="ARBA" id="ARBA00023136"/>
    </source>
</evidence>
<keyword evidence="6" id="KW-0843">Virulence</keyword>
<evidence type="ECO:0000256" key="8">
    <source>
        <dbReference type="SAM" id="MobiDB-lite"/>
    </source>
</evidence>
<comment type="subcellular location">
    <subcellularLocation>
        <location evidence="1">Membrane</location>
    </subcellularLocation>
    <subcellularLocation>
        <location evidence="2">Secreted</location>
    </subcellularLocation>
</comment>
<evidence type="ECO:0000256" key="1">
    <source>
        <dbReference type="ARBA" id="ARBA00004370"/>
    </source>
</evidence>
<dbReference type="InterPro" id="IPR001343">
    <property type="entry name" value="Hemolysn_Ca-bd"/>
</dbReference>
<dbReference type="Proteomes" id="UP001597108">
    <property type="component" value="Unassembled WGS sequence"/>
</dbReference>
<keyword evidence="5" id="KW-0677">Repeat</keyword>
<dbReference type="PRINTS" id="PR01488">
    <property type="entry name" value="RTXTOXINA"/>
</dbReference>
<evidence type="ECO:0000256" key="6">
    <source>
        <dbReference type="ARBA" id="ARBA00023026"/>
    </source>
</evidence>
<dbReference type="InterPro" id="IPR003995">
    <property type="entry name" value="RTX_toxin_determinant-A"/>
</dbReference>
<evidence type="ECO:0000313" key="9">
    <source>
        <dbReference type="EMBL" id="MFD0979786.1"/>
    </source>
</evidence>
<organism evidence="9 10">
    <name type="scientific">Tropicimonas aquimaris</name>
    <dbReference type="NCBI Taxonomy" id="914152"/>
    <lineage>
        <taxon>Bacteria</taxon>
        <taxon>Pseudomonadati</taxon>
        <taxon>Pseudomonadota</taxon>
        <taxon>Alphaproteobacteria</taxon>
        <taxon>Rhodobacterales</taxon>
        <taxon>Roseobacteraceae</taxon>
        <taxon>Tropicimonas</taxon>
    </lineage>
</organism>
<gene>
    <name evidence="9" type="ORF">ACFQ2S_08985</name>
</gene>
<keyword evidence="4" id="KW-0800">Toxin</keyword>
<dbReference type="SUPFAM" id="SSF51120">
    <property type="entry name" value="beta-Roll"/>
    <property type="match status" value="3"/>
</dbReference>
<dbReference type="Pfam" id="PF00353">
    <property type="entry name" value="HemolysinCabind"/>
    <property type="match status" value="6"/>
</dbReference>
<evidence type="ECO:0000256" key="4">
    <source>
        <dbReference type="ARBA" id="ARBA00022656"/>
    </source>
</evidence>
<comment type="caution">
    <text evidence="9">The sequence shown here is derived from an EMBL/GenBank/DDBJ whole genome shotgun (WGS) entry which is preliminary data.</text>
</comment>
<dbReference type="InterPro" id="IPR050557">
    <property type="entry name" value="RTX_toxin/Mannuronan_C5-epim"/>
</dbReference>
<dbReference type="PROSITE" id="PS00330">
    <property type="entry name" value="HEMOLYSIN_CALCIUM"/>
    <property type="match status" value="8"/>
</dbReference>
<proteinExistence type="predicted"/>
<keyword evidence="10" id="KW-1185">Reference proteome</keyword>
<keyword evidence="3" id="KW-0964">Secreted</keyword>
<dbReference type="EMBL" id="JBHTJT010000008">
    <property type="protein sequence ID" value="MFD0979786.1"/>
    <property type="molecule type" value="Genomic_DNA"/>
</dbReference>
<dbReference type="PANTHER" id="PTHR38340:SF1">
    <property type="entry name" value="S-LAYER PROTEIN"/>
    <property type="match status" value="1"/>
</dbReference>
<keyword evidence="7" id="KW-0472">Membrane</keyword>
<evidence type="ECO:0000256" key="2">
    <source>
        <dbReference type="ARBA" id="ARBA00004613"/>
    </source>
</evidence>
<dbReference type="PRINTS" id="PR00313">
    <property type="entry name" value="CABNDNGRPT"/>
</dbReference>
<dbReference type="InterPro" id="IPR017853">
    <property type="entry name" value="GH"/>
</dbReference>
<name>A0ABW3IP97_9RHOB</name>
<dbReference type="Gene3D" id="2.150.10.10">
    <property type="entry name" value="Serralysin-like metalloprotease, C-terminal"/>
    <property type="match status" value="7"/>
</dbReference>
<protein>
    <submittedName>
        <fullName evidence="9">Calcium-binding protein</fullName>
    </submittedName>
</protein>
<accession>A0ABW3IP97</accession>
<sequence>MTTRIEFQSDSPLGHVDDAMFGGNFLIDRDRMDAGTYDEAIRELGLTNIRYPGGSITEWYFDINDPDRTSIWDPMRGETRELLPLSTFLAQAGAAGVGVNLVIPTGSLLDEGKLGSRYPSDAAFADVKAYVADVLAGKYGDAEIVGIEIGNEYWLSGEMTDAEYARIASVIAEAAQEAIDDFAASGDGPRGWQEPEIAVQIGQYGRYSTDPGHLQNDVIMEGLSDAAVAAIDAVVAHYYTWGSYEELANFGYYFGRQQSWLEDARFAGIEYHITEWNTANGRTEDTGLKQASALLWMFSEMVEQGVDAAYVWPVQQYHSTNLAGNEGDLGLSLAGEAFRLLSDSVKGMDLIAREGGTTGDVHVYSKGAETVVFIASRAEAAEKFVLDLESLGLDGQFYWMTELGADGSADEVGATPVLTISAGEENAAAQQGFTVGSYGVLRVTFLDDIRTGTDADRPDAYTGSERADILKGSGSADRLLGLGGADRIHGGAGADWIEGGAGDDTIDGGNQNDRIDAGTGDDLVLGGNGRDLVFLGAGNDVFQDNSQSGTFGADTVMGGAGNDMLVGRAGDDTLIGGADADTVFGGNGADELQGSRGNDALYGGGGADSLDGGAGSDLLQGEAGNDVLSGGQGNDQIFGGRGDDEIDAGDGHDVVEGGNGADSVRLGDGDDLFRDTGETGAAGSDSVWGEAGNDTLTGQGGDDWLSGGSGDDRLSGGVGNDTLDGGIGDDLAWGGAGEDVLLGGGGADRLRGGDGADRLDGGEGNDDLKGDRGNDILIGRAGDDYLDGWSGNDDLSGGAGNDRLIGARGNDILNGGRGDDRLTGGAGADTFVFAADDGADTLVGFEEMDVICITAEGVGYKDLEITFQTDDRAIIGFAGTEITITGLGADLDASDFVFS</sequence>
<feature type="region of interest" description="Disordered" evidence="8">
    <location>
        <begin position="655"/>
        <end position="721"/>
    </location>
</feature>
<evidence type="ECO:0000256" key="3">
    <source>
        <dbReference type="ARBA" id="ARBA00022525"/>
    </source>
</evidence>
<dbReference type="RefSeq" id="WP_386074100.1">
    <property type="nucleotide sequence ID" value="NZ_JBHTJT010000008.1"/>
</dbReference>
<dbReference type="SUPFAM" id="SSF51445">
    <property type="entry name" value="(Trans)glycosidases"/>
    <property type="match status" value="1"/>
</dbReference>